<dbReference type="Proteomes" id="UP000297031">
    <property type="component" value="Chromosome"/>
</dbReference>
<dbReference type="InterPro" id="IPR036412">
    <property type="entry name" value="HAD-like_sf"/>
</dbReference>
<sequence length="280" mass="31085">MNRTLYVTDMDGTLLDDTSRVSPESAEIITDLTRRGALITVATARTPATVSPLLAHTVTSLPAIVMTGATLWDRNSMRYIDTRFISPETSRLIRAAADRHGVNPFIYTFDDKGMLTVYHNGERSIHDDKFINERMKLPLKRFHIDEPAGMNQSIPNTVLFFAMGPCERINALADDIRRSIDCSVSNYVDIFGKDVGIIEIFAPEVSKANAVKRLARDINADRVVVFGDNLNDLPMMRIADLSVAVDNALPEVKNAASTVIGPNTSHSVARFIAEDFERMQ</sequence>
<dbReference type="NCBIfam" id="TIGR01484">
    <property type="entry name" value="HAD-SF-IIB"/>
    <property type="match status" value="1"/>
</dbReference>
<dbReference type="SUPFAM" id="SSF56784">
    <property type="entry name" value="HAD-like"/>
    <property type="match status" value="1"/>
</dbReference>
<name>A0A4P7VB22_9BACT</name>
<dbReference type="PANTHER" id="PTHR10000:SF8">
    <property type="entry name" value="HAD SUPERFAMILY HYDROLASE-LIKE, TYPE 3"/>
    <property type="match status" value="1"/>
</dbReference>
<dbReference type="PANTHER" id="PTHR10000">
    <property type="entry name" value="PHOSPHOSERINE PHOSPHATASE"/>
    <property type="match status" value="1"/>
</dbReference>
<dbReference type="GO" id="GO:0016791">
    <property type="term" value="F:phosphatase activity"/>
    <property type="evidence" value="ECO:0007669"/>
    <property type="project" value="TreeGrafter"/>
</dbReference>
<dbReference type="OrthoDB" id="9814970at2"/>
<dbReference type="GO" id="GO:0000287">
    <property type="term" value="F:magnesium ion binding"/>
    <property type="evidence" value="ECO:0007669"/>
    <property type="project" value="TreeGrafter"/>
</dbReference>
<protein>
    <submittedName>
        <fullName evidence="1">HAD-IIB family hydrolase</fullName>
    </submittedName>
</protein>
<organism evidence="1 2">
    <name type="scientific">Muribaculum gordoncarteri</name>
    <dbReference type="NCBI Taxonomy" id="2530390"/>
    <lineage>
        <taxon>Bacteria</taxon>
        <taxon>Pseudomonadati</taxon>
        <taxon>Bacteroidota</taxon>
        <taxon>Bacteroidia</taxon>
        <taxon>Bacteroidales</taxon>
        <taxon>Muribaculaceae</taxon>
        <taxon>Muribaculum</taxon>
    </lineage>
</organism>
<evidence type="ECO:0000313" key="1">
    <source>
        <dbReference type="EMBL" id="QCD34532.1"/>
    </source>
</evidence>
<dbReference type="KEGG" id="mgod:E7746_00855"/>
<proteinExistence type="predicted"/>
<dbReference type="InterPro" id="IPR023214">
    <property type="entry name" value="HAD_sf"/>
</dbReference>
<dbReference type="EMBL" id="CP039393">
    <property type="protein sequence ID" value="QCD34532.1"/>
    <property type="molecule type" value="Genomic_DNA"/>
</dbReference>
<accession>A0A4P7VB22</accession>
<dbReference type="InterPro" id="IPR006379">
    <property type="entry name" value="HAD-SF_hydro_IIB"/>
</dbReference>
<reference evidence="1 2" key="1">
    <citation type="submission" date="2019-02" db="EMBL/GenBank/DDBJ databases">
        <title>Isolation and identification of novel species under the genus Muribaculum.</title>
        <authorList>
            <person name="Miyake S."/>
            <person name="Ding Y."/>
            <person name="Low A."/>
            <person name="Soh M."/>
            <person name="Seedorf H."/>
        </authorList>
    </citation>
    <scope>NUCLEOTIDE SEQUENCE [LARGE SCALE GENOMIC DNA]</scope>
    <source>
        <strain evidence="1 2">TLL-A4</strain>
    </source>
</reference>
<dbReference type="Pfam" id="PF08282">
    <property type="entry name" value="Hydrolase_3"/>
    <property type="match status" value="1"/>
</dbReference>
<dbReference type="Gene3D" id="3.40.50.1000">
    <property type="entry name" value="HAD superfamily/HAD-like"/>
    <property type="match status" value="1"/>
</dbReference>
<evidence type="ECO:0000313" key="2">
    <source>
        <dbReference type="Proteomes" id="UP000297031"/>
    </source>
</evidence>
<dbReference type="GO" id="GO:0005829">
    <property type="term" value="C:cytosol"/>
    <property type="evidence" value="ECO:0007669"/>
    <property type="project" value="TreeGrafter"/>
</dbReference>
<dbReference type="RefSeq" id="WP_136409541.1">
    <property type="nucleotide sequence ID" value="NZ_CP039393.1"/>
</dbReference>
<gene>
    <name evidence="1" type="ORF">E7746_00855</name>
</gene>
<dbReference type="AlphaFoldDB" id="A0A4P7VB22"/>
<keyword evidence="2" id="KW-1185">Reference proteome</keyword>
<dbReference type="Gene3D" id="3.30.1240.10">
    <property type="match status" value="1"/>
</dbReference>
<keyword evidence="1" id="KW-0378">Hydrolase</keyword>